<name>A0ABZ2TMU8_9FLAO</name>
<reference evidence="2 3" key="1">
    <citation type="submission" date="2024-03" db="EMBL/GenBank/DDBJ databases">
        <authorList>
            <person name="Cao K."/>
        </authorList>
    </citation>
    <scope>NUCLEOTIDE SEQUENCE [LARGE SCALE GENOMIC DNA]</scope>
    <source>
        <strain evidence="2 3">MCCC 1K00696</strain>
    </source>
</reference>
<proteinExistence type="predicted"/>
<evidence type="ECO:0008006" key="4">
    <source>
        <dbReference type="Google" id="ProtNLM"/>
    </source>
</evidence>
<dbReference type="EMBL" id="CP150496">
    <property type="protein sequence ID" value="WYW54448.1"/>
    <property type="molecule type" value="Genomic_DNA"/>
</dbReference>
<organism evidence="2 3">
    <name type="scientific">Polaribacter marinaquae</name>
    <dbReference type="NCBI Taxonomy" id="1642819"/>
    <lineage>
        <taxon>Bacteria</taxon>
        <taxon>Pseudomonadati</taxon>
        <taxon>Bacteroidota</taxon>
        <taxon>Flavobacteriia</taxon>
        <taxon>Flavobacteriales</taxon>
        <taxon>Flavobacteriaceae</taxon>
    </lineage>
</organism>
<evidence type="ECO:0000313" key="3">
    <source>
        <dbReference type="Proteomes" id="UP001491088"/>
    </source>
</evidence>
<sequence>MKKIKYLVLIIVLLSTQLVCGQMVPPPPPGLSVDGGVIFLLASALIYGVAKLRN</sequence>
<protein>
    <recommendedName>
        <fullName evidence="4">XapX domain-containing protein</fullName>
    </recommendedName>
</protein>
<dbReference type="InterPro" id="IPR058207">
    <property type="entry name" value="PID_CTERM"/>
</dbReference>
<keyword evidence="1" id="KW-0812">Transmembrane</keyword>
<dbReference type="Proteomes" id="UP001491088">
    <property type="component" value="Chromosome"/>
</dbReference>
<evidence type="ECO:0000313" key="2">
    <source>
        <dbReference type="EMBL" id="WYW54448.1"/>
    </source>
</evidence>
<evidence type="ECO:0000256" key="1">
    <source>
        <dbReference type="SAM" id="Phobius"/>
    </source>
</evidence>
<dbReference type="NCBIfam" id="NF046080">
    <property type="entry name" value="PID_CTERM"/>
    <property type="match status" value="1"/>
</dbReference>
<dbReference type="RefSeq" id="WP_340931490.1">
    <property type="nucleotide sequence ID" value="NZ_CP150496.1"/>
</dbReference>
<keyword evidence="1" id="KW-1133">Transmembrane helix</keyword>
<keyword evidence="1" id="KW-0472">Membrane</keyword>
<keyword evidence="3" id="KW-1185">Reference proteome</keyword>
<gene>
    <name evidence="2" type="ORF">WG950_07890</name>
</gene>
<feature type="transmembrane region" description="Helical" evidence="1">
    <location>
        <begin position="31"/>
        <end position="50"/>
    </location>
</feature>
<accession>A0ABZ2TMU8</accession>